<dbReference type="OrthoDB" id="3180714at2759"/>
<evidence type="ECO:0000256" key="2">
    <source>
        <dbReference type="ARBA" id="ARBA00038160"/>
    </source>
</evidence>
<dbReference type="GO" id="GO:0005634">
    <property type="term" value="C:nucleus"/>
    <property type="evidence" value="ECO:0007669"/>
    <property type="project" value="TreeGrafter"/>
</dbReference>
<dbReference type="GO" id="GO:0052717">
    <property type="term" value="F:tRNA-specific adenosine-34 deaminase activity"/>
    <property type="evidence" value="ECO:0007669"/>
    <property type="project" value="UniProtKB-EC"/>
</dbReference>
<sequence length="304" mass="35776">MISPAKRLCSSSSSLLIKHQWHPIVDDDYIRLPNLQSMIVARIKDHRLTSDILQSINNIYPWPNSLKHVKRLYRNDNHLDILLYPSSFLTTMEKDQFEKYFENETRIINIPENPCLLRWQHDICINQHWPNLAFRENKILEQSQLNKDLTEQDEIILDLLQKIQENDKESHYAIIVDNEKQIPLVGSRDYRHEHPLQHSTMVAIDLLAANPIYSRENLLKKFIEKKDKKAYLLNGCSIYLTHEPCIMCAMALLHSRISTVYYLNKNSHVGALGSRYKLHTLKKTNHRFTVYHLEQINSDNALNT</sequence>
<accession>A0A814MUE2</accession>
<proteinExistence type="inferred from homology"/>
<comment type="caution">
    <text evidence="4">The sequence shown here is derived from an EMBL/GenBank/DDBJ whole genome shotgun (WGS) entry which is preliminary data.</text>
</comment>
<organism evidence="4 5">
    <name type="scientific">Rotaria sordida</name>
    <dbReference type="NCBI Taxonomy" id="392033"/>
    <lineage>
        <taxon>Eukaryota</taxon>
        <taxon>Metazoa</taxon>
        <taxon>Spiralia</taxon>
        <taxon>Gnathifera</taxon>
        <taxon>Rotifera</taxon>
        <taxon>Eurotatoria</taxon>
        <taxon>Bdelloidea</taxon>
        <taxon>Philodinida</taxon>
        <taxon>Philodinidae</taxon>
        <taxon>Rotaria</taxon>
    </lineage>
</organism>
<dbReference type="CDD" id="cd01285">
    <property type="entry name" value="nucleoside_deaminase"/>
    <property type="match status" value="1"/>
</dbReference>
<dbReference type="GO" id="GO:0002100">
    <property type="term" value="P:tRNA wobble adenosine to inosine editing"/>
    <property type="evidence" value="ECO:0007669"/>
    <property type="project" value="InterPro"/>
</dbReference>
<dbReference type="Proteomes" id="UP000663882">
    <property type="component" value="Unassembled WGS sequence"/>
</dbReference>
<dbReference type="GO" id="GO:0005737">
    <property type="term" value="C:cytoplasm"/>
    <property type="evidence" value="ECO:0007669"/>
    <property type="project" value="TreeGrafter"/>
</dbReference>
<dbReference type="PROSITE" id="PS51747">
    <property type="entry name" value="CYT_DCMP_DEAMINASES_2"/>
    <property type="match status" value="1"/>
</dbReference>
<dbReference type="GO" id="GO:0046872">
    <property type="term" value="F:metal ion binding"/>
    <property type="evidence" value="ECO:0007669"/>
    <property type="project" value="UniProtKB-KW"/>
</dbReference>
<gene>
    <name evidence="4" type="ORF">RFH988_LOCUS18391</name>
</gene>
<dbReference type="AlphaFoldDB" id="A0A814MUE2"/>
<dbReference type="InterPro" id="IPR002125">
    <property type="entry name" value="CMP_dCMP_dom"/>
</dbReference>
<feature type="domain" description="CMP/dCMP-type deaminase" evidence="3">
    <location>
        <begin position="151"/>
        <end position="291"/>
    </location>
</feature>
<dbReference type="Pfam" id="PF00383">
    <property type="entry name" value="dCMP_cyt_deam_1"/>
    <property type="match status" value="1"/>
</dbReference>
<dbReference type="InterPro" id="IPR016193">
    <property type="entry name" value="Cytidine_deaminase-like"/>
</dbReference>
<evidence type="ECO:0000313" key="5">
    <source>
        <dbReference type="Proteomes" id="UP000663882"/>
    </source>
</evidence>
<dbReference type="PANTHER" id="PTHR11079">
    <property type="entry name" value="CYTOSINE DEAMINASE FAMILY MEMBER"/>
    <property type="match status" value="1"/>
</dbReference>
<protein>
    <recommendedName>
        <fullName evidence="3">CMP/dCMP-type deaminase domain-containing protein</fullName>
    </recommendedName>
</protein>
<dbReference type="PANTHER" id="PTHR11079:SF156">
    <property type="entry name" value="INACTIVE TRNA-SPECIFIC ADENOSINE DEAMINASE-LIKE PROTEIN 3-RELATED"/>
    <property type="match status" value="1"/>
</dbReference>
<keyword evidence="1" id="KW-0819">tRNA processing</keyword>
<name>A0A814MUE2_9BILA</name>
<comment type="similarity">
    <text evidence="2">Belongs to the cytidine and deoxycytidylate deaminase family. ADAT3 subfamily.</text>
</comment>
<evidence type="ECO:0000313" key="4">
    <source>
        <dbReference type="EMBL" id="CAF1082919.1"/>
    </source>
</evidence>
<evidence type="ECO:0000259" key="3">
    <source>
        <dbReference type="PROSITE" id="PS51747"/>
    </source>
</evidence>
<evidence type="ECO:0000256" key="1">
    <source>
        <dbReference type="ARBA" id="ARBA00022694"/>
    </source>
</evidence>
<dbReference type="Gene3D" id="3.40.140.10">
    <property type="entry name" value="Cytidine Deaminase, domain 2"/>
    <property type="match status" value="1"/>
</dbReference>
<dbReference type="EMBL" id="CAJNOO010001033">
    <property type="protein sequence ID" value="CAF1082919.1"/>
    <property type="molecule type" value="Genomic_DNA"/>
</dbReference>
<dbReference type="SUPFAM" id="SSF53927">
    <property type="entry name" value="Cytidine deaminase-like"/>
    <property type="match status" value="1"/>
</dbReference>
<reference evidence="4" key="1">
    <citation type="submission" date="2021-02" db="EMBL/GenBank/DDBJ databases">
        <authorList>
            <person name="Nowell W R."/>
        </authorList>
    </citation>
    <scope>NUCLEOTIDE SEQUENCE</scope>
</reference>